<dbReference type="Proteomes" id="UP000578077">
    <property type="component" value="Unassembled WGS sequence"/>
</dbReference>
<keyword evidence="3" id="KW-1185">Reference proteome</keyword>
<name>A0A841EH31_9ACTN</name>
<proteinExistence type="predicted"/>
<evidence type="ECO:0000313" key="3">
    <source>
        <dbReference type="Proteomes" id="UP000578077"/>
    </source>
</evidence>
<evidence type="ECO:0000313" key="2">
    <source>
        <dbReference type="EMBL" id="MBB5998731.1"/>
    </source>
</evidence>
<dbReference type="RefSeq" id="WP_184635181.1">
    <property type="nucleotide sequence ID" value="NZ_BAABKT010000041.1"/>
</dbReference>
<dbReference type="InterPro" id="IPR013403">
    <property type="entry name" value="CRISPR-assoc_prot_Csb1/Cas7u"/>
</dbReference>
<evidence type="ECO:0000256" key="1">
    <source>
        <dbReference type="SAM" id="MobiDB-lite"/>
    </source>
</evidence>
<accession>A0A841EH31</accession>
<reference evidence="2 3" key="1">
    <citation type="submission" date="2020-08" db="EMBL/GenBank/DDBJ databases">
        <title>Sequencing the genomes of 1000 actinobacteria strains.</title>
        <authorList>
            <person name="Klenk H.-P."/>
        </authorList>
    </citation>
    <scope>NUCLEOTIDE SEQUENCE [LARGE SCALE GENOMIC DNA]</scope>
    <source>
        <strain evidence="2 3">DSM 44593</strain>
    </source>
</reference>
<organism evidence="2 3">
    <name type="scientific">Streptomonospora salina</name>
    <dbReference type="NCBI Taxonomy" id="104205"/>
    <lineage>
        <taxon>Bacteria</taxon>
        <taxon>Bacillati</taxon>
        <taxon>Actinomycetota</taxon>
        <taxon>Actinomycetes</taxon>
        <taxon>Streptosporangiales</taxon>
        <taxon>Nocardiopsidaceae</taxon>
        <taxon>Streptomonospora</taxon>
    </lineage>
</organism>
<sequence>MSEGLVQTLLDAVDEKRTVAGIATQARYRPPEGEKVFPPTFPIDGTNAPAPALVGRRLTDEQGRQFMVVREQSAHETGRSPDDKVQYLIEPRRIDDEMREIVVLDQVPSQANRMEAALLAARDAGRIRIPLFELTMTASDELSVRLTSLEFPHRFADAYLRDSLLDGVVFDRTPVGQRLRSATSHDVRPLFEYSPESLIFGAWDSHRKGRGVKIARSYSSSMIGMDPQLGKRRSGRTDPNNLTGAVKPGHNGADWTFTSSGEKKKGERLSEVGHGNIAPGFDHGGVVISSAQRSGWLSLAGLAQLRFGDATSEAAHLARATLAALALAADRLAFDTVSLRLRSGCDLVRTEDQVALDAGNHREPLDVDTASAIAAFHELAERAGQAGIPIATETVSLTPHTALAQAIDYALTRAETSEAE</sequence>
<gene>
    <name evidence="2" type="ORF">HNR25_002482</name>
</gene>
<dbReference type="AlphaFoldDB" id="A0A841EH31"/>
<dbReference type="NCBIfam" id="TIGR02570">
    <property type="entry name" value="cas7_GSU0053"/>
    <property type="match status" value="1"/>
</dbReference>
<dbReference type="EMBL" id="JACHLY010000001">
    <property type="protein sequence ID" value="MBB5998731.1"/>
    <property type="molecule type" value="Genomic_DNA"/>
</dbReference>
<dbReference type="Pfam" id="PF09617">
    <property type="entry name" value="Cas_GSU0053"/>
    <property type="match status" value="1"/>
</dbReference>
<feature type="region of interest" description="Disordered" evidence="1">
    <location>
        <begin position="225"/>
        <end position="254"/>
    </location>
</feature>
<protein>
    <submittedName>
        <fullName evidence="2">CRISPR-associated protein Csb1</fullName>
    </submittedName>
</protein>
<comment type="caution">
    <text evidence="2">The sequence shown here is derived from an EMBL/GenBank/DDBJ whole genome shotgun (WGS) entry which is preliminary data.</text>
</comment>